<evidence type="ECO:0000256" key="10">
    <source>
        <dbReference type="SAM" id="SignalP"/>
    </source>
</evidence>
<keyword evidence="6" id="KW-0256">Endoplasmic reticulum</keyword>
<keyword evidence="5 10" id="KW-0732">Signal</keyword>
<dbReference type="RefSeq" id="XP_004993662.1">
    <property type="nucleotide sequence ID" value="XM_004993605.1"/>
</dbReference>
<feature type="transmembrane region" description="Helical" evidence="9">
    <location>
        <begin position="293"/>
        <end position="313"/>
    </location>
</feature>
<comment type="similarity">
    <text evidence="3">Belongs to the OST3/OST6 family.</text>
</comment>
<evidence type="ECO:0000256" key="6">
    <source>
        <dbReference type="ARBA" id="ARBA00022824"/>
    </source>
</evidence>
<dbReference type="GeneID" id="16074237"/>
<dbReference type="GO" id="GO:0008250">
    <property type="term" value="C:oligosaccharyltransferase complex"/>
    <property type="evidence" value="ECO:0007669"/>
    <property type="project" value="TreeGrafter"/>
</dbReference>
<reference evidence="11" key="1">
    <citation type="submission" date="2009-08" db="EMBL/GenBank/DDBJ databases">
        <title>Annotation of Salpingoeca rosetta.</title>
        <authorList>
            <consortium name="The Broad Institute Genome Sequencing Platform"/>
            <person name="Russ C."/>
            <person name="Cuomo C."/>
            <person name="Burger G."/>
            <person name="Gray M.W."/>
            <person name="Holland P.W.H."/>
            <person name="King N."/>
            <person name="Lang F.B.F."/>
            <person name="Roger A.J."/>
            <person name="Ruiz-Trillo I."/>
            <person name="Young S.K."/>
            <person name="Zeng Q."/>
            <person name="Gargeya S."/>
            <person name="Alvarado L."/>
            <person name="Berlin A."/>
            <person name="Chapman S.B."/>
            <person name="Chen Z."/>
            <person name="Freedman E."/>
            <person name="Gellesch M."/>
            <person name="Goldberg J."/>
            <person name="Griggs A."/>
            <person name="Gujja S."/>
            <person name="Heilman E."/>
            <person name="Heiman D."/>
            <person name="Howarth C."/>
            <person name="Mehta T."/>
            <person name="Neiman D."/>
            <person name="Pearson M."/>
            <person name="Roberts A."/>
            <person name="Saif S."/>
            <person name="Shea T."/>
            <person name="Shenoy N."/>
            <person name="Sisk P."/>
            <person name="Stolte C."/>
            <person name="Sykes S."/>
            <person name="White J."/>
            <person name="Yandava C."/>
            <person name="Haas B."/>
            <person name="Nusbaum C."/>
            <person name="Birren B."/>
        </authorList>
    </citation>
    <scope>NUCLEOTIDE SEQUENCE [LARGE SCALE GENOMIC DNA]</scope>
    <source>
        <strain evidence="11">ATCC 50818</strain>
    </source>
</reference>
<dbReference type="OrthoDB" id="67566at2759"/>
<comment type="function">
    <text evidence="1">Subunit of the oligosaccharyl transferase (OST) complex that catalyzes the initial transfer of a defined glycan (Glc(3)Man(9)GlcNAc(2) in eukaryotes) from the lipid carrier dolichol-pyrophosphate to an asparagine residue within an Asn-X-Ser/Thr consensus motif in nascent polypeptide chains, the first step in protein N-glycosylation. N-glycosylation occurs cotranslationally and the complex associates with the Sec61 complex at the channel-forming translocon complex that mediates protein translocation across the endoplasmic reticulum (ER). All subunits are required for a maximal enzyme activity.</text>
</comment>
<dbReference type="GO" id="GO:0018279">
    <property type="term" value="P:protein N-linked glycosylation via asparagine"/>
    <property type="evidence" value="ECO:0007669"/>
    <property type="project" value="TreeGrafter"/>
</dbReference>
<dbReference type="Proteomes" id="UP000007799">
    <property type="component" value="Unassembled WGS sequence"/>
</dbReference>
<dbReference type="PANTHER" id="PTHR12692:SF0">
    <property type="entry name" value="GH11935P"/>
    <property type="match status" value="1"/>
</dbReference>
<evidence type="ECO:0000256" key="8">
    <source>
        <dbReference type="ARBA" id="ARBA00023136"/>
    </source>
</evidence>
<dbReference type="OMA" id="VLFGMYS"/>
<dbReference type="PANTHER" id="PTHR12692">
    <property type="entry name" value="DOLICHYL-DIPHOSPHOOLIGOSACCHARIDE--PROTEIN GLYCOSYLTRANSFERASE-RELATED"/>
    <property type="match status" value="1"/>
</dbReference>
<gene>
    <name evidence="11" type="ORF">PTSG_05076</name>
</gene>
<keyword evidence="7 9" id="KW-1133">Transmembrane helix</keyword>
<feature type="transmembrane region" description="Helical" evidence="9">
    <location>
        <begin position="213"/>
        <end position="232"/>
    </location>
</feature>
<dbReference type="PROSITE" id="PS51257">
    <property type="entry name" value="PROKAR_LIPOPROTEIN"/>
    <property type="match status" value="1"/>
</dbReference>
<dbReference type="InterPro" id="IPR021149">
    <property type="entry name" value="OligosaccharylTrfase_OST3/OST6"/>
</dbReference>
<dbReference type="EMBL" id="GL832966">
    <property type="protein sequence ID" value="EGD73380.1"/>
    <property type="molecule type" value="Genomic_DNA"/>
</dbReference>
<sequence>MRCQWSAAAVGVAVVCALLLAVGCAEAAKCGEKCMERTARMVELRKASDSGVITITAGNYKDLLQTRPRQYDVILVLNALNPARQCTHCKAAQAEFQVAASSFYRAFPDNDDLFFASVDFDGNEDVFRKLKCQSAPVFFHVPPSGKPVRHNQQVLAAEDMATYFASVVGKKFPIYRPPNYGGMIISVLILGIVAGILYAARSYVLLVVSNPKLWAWFAIMFALLMMSGHMWLQIRGAPYMVPNKDGTASVFAGSSQYQYGAESHAVMLLYGICAAGVIFLNETAIPAKEGSKFRVYTVVGCAMVFLSFSYLYACFRVKYPGYPFRLLF</sequence>
<dbReference type="AlphaFoldDB" id="F2UAG4"/>
<feature type="chain" id="PRO_5003287319" evidence="10">
    <location>
        <begin position="28"/>
        <end position="328"/>
    </location>
</feature>
<evidence type="ECO:0000256" key="3">
    <source>
        <dbReference type="ARBA" id="ARBA00009561"/>
    </source>
</evidence>
<feature type="signal peptide" evidence="10">
    <location>
        <begin position="1"/>
        <end position="27"/>
    </location>
</feature>
<evidence type="ECO:0000256" key="4">
    <source>
        <dbReference type="ARBA" id="ARBA00022692"/>
    </source>
</evidence>
<protein>
    <submittedName>
        <fullName evidence="11">Uncharacterized protein</fullName>
    </submittedName>
</protein>
<comment type="subcellular location">
    <subcellularLocation>
        <location evidence="2">Endoplasmic reticulum membrane</location>
        <topology evidence="2">Multi-pass membrane protein</topology>
    </subcellularLocation>
</comment>
<dbReference type="KEGG" id="sre:PTSG_05076"/>
<evidence type="ECO:0000256" key="9">
    <source>
        <dbReference type="SAM" id="Phobius"/>
    </source>
</evidence>
<dbReference type="SUPFAM" id="SSF52833">
    <property type="entry name" value="Thioredoxin-like"/>
    <property type="match status" value="1"/>
</dbReference>
<feature type="transmembrane region" description="Helical" evidence="9">
    <location>
        <begin position="180"/>
        <end position="201"/>
    </location>
</feature>
<keyword evidence="8 9" id="KW-0472">Membrane</keyword>
<dbReference type="FunCoup" id="F2UAG4">
    <property type="interactions" value="948"/>
</dbReference>
<keyword evidence="4 9" id="KW-0812">Transmembrane</keyword>
<organism evidence="12">
    <name type="scientific">Salpingoeca rosetta (strain ATCC 50818 / BSB-021)</name>
    <dbReference type="NCBI Taxonomy" id="946362"/>
    <lineage>
        <taxon>Eukaryota</taxon>
        <taxon>Choanoflagellata</taxon>
        <taxon>Craspedida</taxon>
        <taxon>Salpingoecidae</taxon>
        <taxon>Salpingoeca</taxon>
    </lineage>
</organism>
<dbReference type="eggNOG" id="KOG2603">
    <property type="taxonomic scope" value="Eukaryota"/>
</dbReference>
<dbReference type="InParanoid" id="F2UAG4"/>
<evidence type="ECO:0000256" key="5">
    <source>
        <dbReference type="ARBA" id="ARBA00022729"/>
    </source>
</evidence>
<proteinExistence type="inferred from homology"/>
<evidence type="ECO:0000256" key="7">
    <source>
        <dbReference type="ARBA" id="ARBA00022989"/>
    </source>
</evidence>
<evidence type="ECO:0000256" key="2">
    <source>
        <dbReference type="ARBA" id="ARBA00004477"/>
    </source>
</evidence>
<evidence type="ECO:0000313" key="12">
    <source>
        <dbReference type="Proteomes" id="UP000007799"/>
    </source>
</evidence>
<dbReference type="STRING" id="946362.F2UAG4"/>
<feature type="transmembrane region" description="Helical" evidence="9">
    <location>
        <begin position="264"/>
        <end position="281"/>
    </location>
</feature>
<evidence type="ECO:0000256" key="1">
    <source>
        <dbReference type="ARBA" id="ARBA00002791"/>
    </source>
</evidence>
<dbReference type="InterPro" id="IPR036249">
    <property type="entry name" value="Thioredoxin-like_sf"/>
</dbReference>
<accession>F2UAG4</accession>
<dbReference type="Pfam" id="PF04756">
    <property type="entry name" value="OST3_OST6"/>
    <property type="match status" value="1"/>
</dbReference>
<dbReference type="Gene3D" id="3.40.30.10">
    <property type="entry name" value="Glutaredoxin"/>
    <property type="match status" value="1"/>
</dbReference>
<evidence type="ECO:0000313" key="11">
    <source>
        <dbReference type="EMBL" id="EGD73380.1"/>
    </source>
</evidence>
<name>F2UAG4_SALR5</name>
<keyword evidence="12" id="KW-1185">Reference proteome</keyword>